<reference evidence="1 2" key="1">
    <citation type="submission" date="2022-10" db="EMBL/GenBank/DDBJ databases">
        <title>The complete genomes of actinobacterial strains from the NBC collection.</title>
        <authorList>
            <person name="Joergensen T.S."/>
            <person name="Alvarez Arevalo M."/>
            <person name="Sterndorff E.B."/>
            <person name="Faurdal D."/>
            <person name="Vuksanovic O."/>
            <person name="Mourched A.-S."/>
            <person name="Charusanti P."/>
            <person name="Shaw S."/>
            <person name="Blin K."/>
            <person name="Weber T."/>
        </authorList>
    </citation>
    <scope>NUCLEOTIDE SEQUENCE [LARGE SCALE GENOMIC DNA]</scope>
    <source>
        <strain evidence="1 2">NBC_01413</strain>
    </source>
</reference>
<sequence length="149" mass="16417">MALQRGYRFPVSQAEAFPMGLLLNGQIEAAIKYNPDRNAMPEQLRDYNPKTNEGTGLLMWKANVTDPHEPKAKRKSFELIFLAENVPAVTGEELAPGTGLRMLQVEGLMAEPKVMGQGEFKYLGYQYFAGAIKGDNSGARNRPVAEKAA</sequence>
<dbReference type="EMBL" id="CP109527">
    <property type="protein sequence ID" value="WTY37355.1"/>
    <property type="molecule type" value="Genomic_DNA"/>
</dbReference>
<evidence type="ECO:0000313" key="1">
    <source>
        <dbReference type="EMBL" id="WTY37355.1"/>
    </source>
</evidence>
<evidence type="ECO:0000313" key="2">
    <source>
        <dbReference type="Proteomes" id="UP001621418"/>
    </source>
</evidence>
<protein>
    <recommendedName>
        <fullName evidence="3">Plasmid replication, integration and excision activator</fullName>
    </recommendedName>
</protein>
<organism evidence="1 2">
    <name type="scientific">Nocardia salmonicida</name>
    <dbReference type="NCBI Taxonomy" id="53431"/>
    <lineage>
        <taxon>Bacteria</taxon>
        <taxon>Bacillati</taxon>
        <taxon>Actinomycetota</taxon>
        <taxon>Actinomycetes</taxon>
        <taxon>Mycobacteriales</taxon>
        <taxon>Nocardiaceae</taxon>
        <taxon>Nocardia</taxon>
    </lineage>
</organism>
<evidence type="ECO:0008006" key="3">
    <source>
        <dbReference type="Google" id="ProtNLM"/>
    </source>
</evidence>
<proteinExistence type="predicted"/>
<dbReference type="Proteomes" id="UP001621418">
    <property type="component" value="Chromosome"/>
</dbReference>
<gene>
    <name evidence="1" type="ORF">OG308_05690</name>
</gene>
<accession>A0ABZ1NBP0</accession>
<dbReference type="RefSeq" id="WP_405149383.1">
    <property type="nucleotide sequence ID" value="NZ_CP109527.1"/>
</dbReference>
<keyword evidence="2" id="KW-1185">Reference proteome</keyword>
<name>A0ABZ1NBP0_9NOCA</name>